<sequence>MTVKPLLLSVFEAALNRFVALDRDASYLLAPLTGKVIGITLRPFNETLYLCPSETAIQVLDDYPTPADTLLTGTALAFGAKGLGSTLFNDLIEISGDNEVGNAFINLFEKIDIDLEEILSRYTGDIIAHRIGRFFRTGQSWTGDILESFRLNLTEFLQEEARDLPAKPETDIFYRKISDLQTDLDRLQSRLENLEITHTEQP</sequence>
<dbReference type="GO" id="GO:0006744">
    <property type="term" value="P:ubiquinone biosynthetic process"/>
    <property type="evidence" value="ECO:0007669"/>
    <property type="project" value="UniProtKB-UniRule"/>
</dbReference>
<evidence type="ECO:0000313" key="4">
    <source>
        <dbReference type="Proteomes" id="UP000305881"/>
    </source>
</evidence>
<dbReference type="KEGG" id="mbur:EQU24_18880"/>
<dbReference type="InterPro" id="IPR036527">
    <property type="entry name" value="SCP2_sterol-bd_dom_sf"/>
</dbReference>
<name>A0A4P9URF3_METBY</name>
<evidence type="ECO:0000313" key="3">
    <source>
        <dbReference type="EMBL" id="QCW84069.1"/>
    </source>
</evidence>
<dbReference type="GO" id="GO:0005737">
    <property type="term" value="C:cytoplasm"/>
    <property type="evidence" value="ECO:0007669"/>
    <property type="project" value="UniProtKB-SubCell"/>
</dbReference>
<proteinExistence type="inferred from homology"/>
<gene>
    <name evidence="1" type="primary">ubiJ</name>
    <name evidence="3" type="ORF">EQU24_18880</name>
</gene>
<comment type="pathway">
    <text evidence="1">Cofactor biosynthesis; ubiquinone biosynthesis.</text>
</comment>
<dbReference type="InterPro" id="IPR038989">
    <property type="entry name" value="UbiJ"/>
</dbReference>
<dbReference type="InterPro" id="IPR003033">
    <property type="entry name" value="SCP2_sterol-bd_dom"/>
</dbReference>
<dbReference type="PANTHER" id="PTHR38693">
    <property type="entry name" value="UBIQUINONE BIOSYNTHESIS PROTEIN UBIJ"/>
    <property type="match status" value="1"/>
</dbReference>
<keyword evidence="4" id="KW-1185">Reference proteome</keyword>
<reference evidence="4" key="1">
    <citation type="journal article" date="2019" name="J. Bacteriol.">
        <title>A Mutagenic Screen Identifies a TonB-Dependent Receptor Required for the Lanthanide Metal Switch in the Type I Methanotroph 'Methylotuvimicrobium buryatense' 5GB1C.</title>
        <authorList>
            <person name="Groom J.D."/>
            <person name="Ford S.M."/>
            <person name="Pesesky M.W."/>
            <person name="Lidstrom M.E."/>
        </authorList>
    </citation>
    <scope>NUCLEOTIDE SEQUENCE [LARGE SCALE GENOMIC DNA]</scope>
    <source>
        <strain evidence="4">5GB1C</strain>
    </source>
</reference>
<keyword evidence="1" id="KW-0963">Cytoplasm</keyword>
<dbReference type="Proteomes" id="UP000305881">
    <property type="component" value="Chromosome"/>
</dbReference>
<organism evidence="3 4">
    <name type="scientific">Methylotuvimicrobium buryatense</name>
    <name type="common">Methylomicrobium buryatense</name>
    <dbReference type="NCBI Taxonomy" id="95641"/>
    <lineage>
        <taxon>Bacteria</taxon>
        <taxon>Pseudomonadati</taxon>
        <taxon>Pseudomonadota</taxon>
        <taxon>Gammaproteobacteria</taxon>
        <taxon>Methylococcales</taxon>
        <taxon>Methylococcaceae</taxon>
        <taxon>Methylotuvimicrobium</taxon>
    </lineage>
</organism>
<dbReference type="OrthoDB" id="9796077at2"/>
<evidence type="ECO:0000259" key="2">
    <source>
        <dbReference type="Pfam" id="PF02036"/>
    </source>
</evidence>
<dbReference type="HAMAP" id="MF_02215">
    <property type="entry name" value="UbiJ"/>
    <property type="match status" value="1"/>
</dbReference>
<keyword evidence="1" id="KW-0831">Ubiquinone biosynthesis</keyword>
<feature type="domain" description="SCP2" evidence="2">
    <location>
        <begin position="15"/>
        <end position="109"/>
    </location>
</feature>
<dbReference type="RefSeq" id="WP_040575874.1">
    <property type="nucleotide sequence ID" value="NZ_CP035467.1"/>
</dbReference>
<dbReference type="STRING" id="675511.GCA_000341735_03666"/>
<dbReference type="PANTHER" id="PTHR38693:SF1">
    <property type="entry name" value="UBIQUINONE BIOSYNTHESIS ACCESSORY FACTOR UBIJ"/>
    <property type="match status" value="1"/>
</dbReference>
<comment type="similarity">
    <text evidence="1">Belongs to the UbiJ family.</text>
</comment>
<dbReference type="EMBL" id="CP035467">
    <property type="protein sequence ID" value="QCW84069.1"/>
    <property type="molecule type" value="Genomic_DNA"/>
</dbReference>
<accession>A0A4P9URF3</accession>
<comment type="subcellular location">
    <subcellularLocation>
        <location evidence="1">Cytoplasm</location>
    </subcellularLocation>
</comment>
<dbReference type="Pfam" id="PF02036">
    <property type="entry name" value="SCP2"/>
    <property type="match status" value="1"/>
</dbReference>
<dbReference type="UniPathway" id="UPA00232"/>
<dbReference type="AlphaFoldDB" id="A0A4P9URF3"/>
<comment type="function">
    <text evidence="1">Required for ubiquinone (coenzyme Q) biosynthesis. Binds hydrophobic ubiquinone biosynthetic intermediates via its SCP2 domain and is essential for the stability of the Ubi complex. May constitute a docking platform where Ubi enzymes assemble and access their SCP2-bound polyprenyl substrates.</text>
</comment>
<protein>
    <recommendedName>
        <fullName evidence="1">Ubiquinone biosynthesis accessory factor UbiJ</fullName>
    </recommendedName>
</protein>
<dbReference type="SUPFAM" id="SSF55718">
    <property type="entry name" value="SCP-like"/>
    <property type="match status" value="1"/>
</dbReference>
<evidence type="ECO:0000256" key="1">
    <source>
        <dbReference type="HAMAP-Rule" id="MF_02215"/>
    </source>
</evidence>